<feature type="compositionally biased region" description="Gly residues" evidence="1">
    <location>
        <begin position="198"/>
        <end position="211"/>
    </location>
</feature>
<gene>
    <name evidence="3" type="primary">LOC132712563</name>
</gene>
<feature type="region of interest" description="Disordered" evidence="1">
    <location>
        <begin position="84"/>
        <end position="106"/>
    </location>
</feature>
<reference evidence="3" key="1">
    <citation type="submission" date="2025-08" db="UniProtKB">
        <authorList>
            <consortium name="RefSeq"/>
        </authorList>
    </citation>
    <scope>IDENTIFICATION</scope>
    <source>
        <tissue evidence="3">Blood</tissue>
    </source>
</reference>
<sequence length="211" mass="21542">MGSSWIAEKVFGVTTMLLTDATCPMSILLGGTLLLDRFDLLTTCHSPPFSSVGSLPTGCSRPGCGGPRSQALGIMGLWSIAGGEESGEDGVSSPSGLDGSPSSSGPGGDWACARLISCWRSSGAELSVAGLKPRPRLAAGRLGSPLALPGWQKLWLGLWIPGEEQEQLGRRAGHRSRTPGARQHGSGGGHKSRTFGDLGCGSGEGCGSGRP</sequence>
<evidence type="ECO:0000313" key="3">
    <source>
        <dbReference type="RefSeq" id="XP_060550422.1"/>
    </source>
</evidence>
<accession>A0ABM3ZPZ1</accession>
<name>A0ABM3ZPZ1_PANGU</name>
<dbReference type="Proteomes" id="UP001652622">
    <property type="component" value="Unplaced"/>
</dbReference>
<proteinExistence type="predicted"/>
<feature type="compositionally biased region" description="Low complexity" evidence="1">
    <location>
        <begin position="89"/>
        <end position="104"/>
    </location>
</feature>
<feature type="region of interest" description="Disordered" evidence="1">
    <location>
        <begin position="167"/>
        <end position="211"/>
    </location>
</feature>
<organism evidence="2 3">
    <name type="scientific">Pantherophis guttatus</name>
    <name type="common">Corn snake</name>
    <name type="synonym">Elaphe guttata</name>
    <dbReference type="NCBI Taxonomy" id="94885"/>
    <lineage>
        <taxon>Eukaryota</taxon>
        <taxon>Metazoa</taxon>
        <taxon>Chordata</taxon>
        <taxon>Craniata</taxon>
        <taxon>Vertebrata</taxon>
        <taxon>Euteleostomi</taxon>
        <taxon>Lepidosauria</taxon>
        <taxon>Squamata</taxon>
        <taxon>Bifurcata</taxon>
        <taxon>Unidentata</taxon>
        <taxon>Episquamata</taxon>
        <taxon>Toxicofera</taxon>
        <taxon>Serpentes</taxon>
        <taxon>Colubroidea</taxon>
        <taxon>Colubridae</taxon>
        <taxon>Colubrinae</taxon>
        <taxon>Pantherophis</taxon>
    </lineage>
</organism>
<keyword evidence="2" id="KW-1185">Reference proteome</keyword>
<dbReference type="GeneID" id="132712563"/>
<dbReference type="RefSeq" id="XP_060550422.1">
    <property type="nucleotide sequence ID" value="XM_060694439.1"/>
</dbReference>
<evidence type="ECO:0000313" key="2">
    <source>
        <dbReference type="Proteomes" id="UP001652622"/>
    </source>
</evidence>
<protein>
    <submittedName>
        <fullName evidence="3">Uncharacterized protein LOC132712563</fullName>
    </submittedName>
</protein>
<evidence type="ECO:0000256" key="1">
    <source>
        <dbReference type="SAM" id="MobiDB-lite"/>
    </source>
</evidence>